<dbReference type="GeneID" id="25392534"/>
<sequence length="159" mass="18228">MREHLKLFSLIFSYPDEDKLGKAIALAEGIGLTEIAQTLKQVDIEALQVEYTSLFISSHPSVPCPPYQSYFEEGSVYGKASLRAAELYSKYGLNYVYESEPPDHISVELEFLSMNPELLSDFRDWFLEFAKCVEEKSEIYATFARAFRKFLEKPSKVQS</sequence>
<reference evidence="3" key="1">
    <citation type="journal article" date="2015" name="MBio">
        <title>Genome-resolved metagenomic analysis reveals roles for candidate phyla and other microbial community members in biogeochemical transformations in oil reservoirs.</title>
        <authorList>
            <person name="Hu P."/>
            <person name="Tom L."/>
            <person name="Singh A."/>
            <person name="Thomas B.C."/>
            <person name="Baker B.J."/>
            <person name="Piceno Y.M."/>
            <person name="Andersen G.L."/>
            <person name="Banfield J.F."/>
        </authorList>
    </citation>
    <scope>NUCLEOTIDE SEQUENCE [LARGE SCALE GENOMIC DNA]</scope>
    <source>
        <strain evidence="3">49_2300</strain>
        <strain evidence="2">49_95</strain>
    </source>
</reference>
<dbReference type="SUPFAM" id="SSF89155">
    <property type="entry name" value="TorD-like"/>
    <property type="match status" value="1"/>
</dbReference>
<dbReference type="Proteomes" id="UP000054015">
    <property type="component" value="Unassembled WGS sequence"/>
</dbReference>
<evidence type="ECO:0000313" key="3">
    <source>
        <dbReference type="EMBL" id="KUK06473.1"/>
    </source>
</evidence>
<evidence type="ECO:0000313" key="2">
    <source>
        <dbReference type="EMBL" id="KUJ93407.1"/>
    </source>
</evidence>
<dbReference type="Gene3D" id="1.10.4070.10">
    <property type="entry name" value="putative redox-enzyme maturation protein domain"/>
    <property type="match status" value="1"/>
</dbReference>
<name>A0A117KUE1_ARCFL</name>
<keyword evidence="1" id="KW-0143">Chaperone</keyword>
<dbReference type="Gene3D" id="1.20.120.700">
    <property type="entry name" value="nitrate reductase, subunit delta (NarJ)"/>
    <property type="match status" value="1"/>
</dbReference>
<dbReference type="PATRIC" id="fig|2234.6.peg.2342"/>
<dbReference type="OMA" id="YPLANEW"/>
<dbReference type="PANTHER" id="PTHR34227">
    <property type="entry name" value="CHAPERONE PROTEIN YCDY"/>
    <property type="match status" value="1"/>
</dbReference>
<dbReference type="InterPro" id="IPR036411">
    <property type="entry name" value="TorD-like_sf"/>
</dbReference>
<proteinExistence type="predicted"/>
<dbReference type="RefSeq" id="WP_010877685.1">
    <property type="nucleotide sequence ID" value="NZ_FJNF01000050.1"/>
</dbReference>
<dbReference type="EMBL" id="LGEX01000034">
    <property type="protein sequence ID" value="KUK06473.1"/>
    <property type="molecule type" value="Genomic_DNA"/>
</dbReference>
<comment type="caution">
    <text evidence="3">The sequence shown here is derived from an EMBL/GenBank/DDBJ whole genome shotgun (WGS) entry which is preliminary data.</text>
</comment>
<evidence type="ECO:0000256" key="1">
    <source>
        <dbReference type="ARBA" id="ARBA00023186"/>
    </source>
</evidence>
<accession>A0A117KUE1</accession>
<organism evidence="3 4">
    <name type="scientific">Archaeoglobus fulgidus</name>
    <dbReference type="NCBI Taxonomy" id="2234"/>
    <lineage>
        <taxon>Archaea</taxon>
        <taxon>Methanobacteriati</taxon>
        <taxon>Methanobacteriota</taxon>
        <taxon>Archaeoglobi</taxon>
        <taxon>Archaeoglobales</taxon>
        <taxon>Archaeoglobaceae</taxon>
        <taxon>Archaeoglobus</taxon>
    </lineage>
</organism>
<dbReference type="Pfam" id="PF02613">
    <property type="entry name" value="Nitrate_red_del"/>
    <property type="match status" value="1"/>
</dbReference>
<protein>
    <submittedName>
        <fullName evidence="3">Reductase, assembly protein</fullName>
    </submittedName>
</protein>
<dbReference type="Proteomes" id="UP000054307">
    <property type="component" value="Unassembled WGS sequence"/>
</dbReference>
<dbReference type="AlphaFoldDB" id="A0A117KUE1"/>
<evidence type="ECO:0000313" key="5">
    <source>
        <dbReference type="Proteomes" id="UP000054307"/>
    </source>
</evidence>
<dbReference type="InterPro" id="IPR050289">
    <property type="entry name" value="TorD/DmsD_chaperones"/>
</dbReference>
<dbReference type="EMBL" id="LGEQ01000025">
    <property type="protein sequence ID" value="KUJ93407.1"/>
    <property type="molecule type" value="Genomic_DNA"/>
</dbReference>
<dbReference type="PANTHER" id="PTHR34227:SF1">
    <property type="entry name" value="DIMETHYL SULFOXIDE REDUCTASE CHAPERONE-RELATED"/>
    <property type="match status" value="1"/>
</dbReference>
<evidence type="ECO:0000313" key="4">
    <source>
        <dbReference type="Proteomes" id="UP000054015"/>
    </source>
</evidence>
<gene>
    <name evidence="2" type="ORF">XD40_1387</name>
    <name evidence="3" type="ORF">XD48_1292</name>
</gene>
<dbReference type="SMR" id="A0A117KUE1"/>
<dbReference type="InterPro" id="IPR020945">
    <property type="entry name" value="DMSO/NO3_reduct_chaperone"/>
</dbReference>
<reference evidence="4 5" key="2">
    <citation type="journal article" date="2015" name="MBio">
        <title>Genome-Resolved Metagenomic Analysis Reveals Roles for Candidate Phyla and Other Microbial Community Members in Biogeochemical Transformations in Oil Reservoirs.</title>
        <authorList>
            <person name="Hu P."/>
            <person name="Tom L."/>
            <person name="Singh A."/>
            <person name="Thomas B.C."/>
            <person name="Baker B.J."/>
            <person name="Piceno Y.M."/>
            <person name="Andersen G.L."/>
            <person name="Banfield J.F."/>
        </authorList>
    </citation>
    <scope>NUCLEOTIDE SEQUENCE [LARGE SCALE GENOMIC DNA]</scope>
</reference>